<feature type="region of interest" description="Disordered" evidence="1">
    <location>
        <begin position="377"/>
        <end position="397"/>
    </location>
</feature>
<feature type="compositionally biased region" description="Pro residues" evidence="1">
    <location>
        <begin position="80"/>
        <end position="91"/>
    </location>
</feature>
<keyword evidence="2" id="KW-1133">Transmembrane helix</keyword>
<proteinExistence type="predicted"/>
<name>A0A927M9F2_9ACTN</name>
<evidence type="ECO:0000313" key="3">
    <source>
        <dbReference type="EMBL" id="MBE1489380.1"/>
    </source>
</evidence>
<keyword evidence="4" id="KW-1185">Reference proteome</keyword>
<dbReference type="EMBL" id="JADBEB010000001">
    <property type="protein sequence ID" value="MBE1489380.1"/>
    <property type="molecule type" value="Genomic_DNA"/>
</dbReference>
<comment type="caution">
    <text evidence="3">The sequence shown here is derived from an EMBL/GenBank/DDBJ whole genome shotgun (WGS) entry which is preliminary data.</text>
</comment>
<keyword evidence="2" id="KW-0472">Membrane</keyword>
<reference evidence="3" key="1">
    <citation type="submission" date="2020-10" db="EMBL/GenBank/DDBJ databases">
        <title>Sequencing the genomes of 1000 actinobacteria strains.</title>
        <authorList>
            <person name="Klenk H.-P."/>
        </authorList>
    </citation>
    <scope>NUCLEOTIDE SEQUENCE</scope>
    <source>
        <strain evidence="3">DSM 46832</strain>
    </source>
</reference>
<feature type="compositionally biased region" description="Low complexity" evidence="1">
    <location>
        <begin position="92"/>
        <end position="103"/>
    </location>
</feature>
<feature type="transmembrane region" description="Helical" evidence="2">
    <location>
        <begin position="41"/>
        <end position="64"/>
    </location>
</feature>
<dbReference type="Proteomes" id="UP000649753">
    <property type="component" value="Unassembled WGS sequence"/>
</dbReference>
<evidence type="ECO:0000256" key="1">
    <source>
        <dbReference type="SAM" id="MobiDB-lite"/>
    </source>
</evidence>
<dbReference type="AlphaFoldDB" id="A0A927M9F2"/>
<dbReference type="RefSeq" id="WP_192768862.1">
    <property type="nucleotide sequence ID" value="NZ_JADBEB010000001.1"/>
</dbReference>
<evidence type="ECO:0000313" key="4">
    <source>
        <dbReference type="Proteomes" id="UP000649753"/>
    </source>
</evidence>
<feature type="region of interest" description="Disordered" evidence="1">
    <location>
        <begin position="69"/>
        <end position="103"/>
    </location>
</feature>
<evidence type="ECO:0008006" key="5">
    <source>
        <dbReference type="Google" id="ProtNLM"/>
    </source>
</evidence>
<organism evidence="3 4">
    <name type="scientific">Plantactinospora soyae</name>
    <dbReference type="NCBI Taxonomy" id="1544732"/>
    <lineage>
        <taxon>Bacteria</taxon>
        <taxon>Bacillati</taxon>
        <taxon>Actinomycetota</taxon>
        <taxon>Actinomycetes</taxon>
        <taxon>Micromonosporales</taxon>
        <taxon>Micromonosporaceae</taxon>
        <taxon>Plantactinospora</taxon>
    </lineage>
</organism>
<keyword evidence="2" id="KW-0812">Transmembrane</keyword>
<sequence length="397" mass="42009">MTNGDNFLDIQFAAYRNERLAEVRPAGSAAVRATVGHRRRVAMTAGAAAAVALIAGPAAGYAALERGPAPPGPVISTEPTPEPTSPAPVSPSPTGTAPRAPATADGHIARTDLLGARLDLPPWWGDAPCQGEGRLAGDKPSEEGNWLESVDYADVDRDGAEETVAMLGCKFNHKVIQTQVAVFERDPTGKIIVAGQVLTSRPIGWIFQVDARPDGSIRIEVGDREPVGERDENLVVRQWRTYGWTGQKFAQTAGPRSFPAKPNLADLRVTATDIAYGAPQDGSRHGTTTVRIHNAGPADADYVFLSLELGDNVRHEGKGWSGCAEANTNAGSSPPNLGCLLGRLPAGETRTLVLGVASSGAELSQVSARAHVMRLDRQRDPVPDAKTADNEFHFDQG</sequence>
<accession>A0A927M9F2</accession>
<gene>
    <name evidence="3" type="ORF">H4W31_005018</name>
</gene>
<evidence type="ECO:0000256" key="2">
    <source>
        <dbReference type="SAM" id="Phobius"/>
    </source>
</evidence>
<protein>
    <recommendedName>
        <fullName evidence="5">CARDB domain-containing protein</fullName>
    </recommendedName>
</protein>